<evidence type="ECO:0000313" key="2">
    <source>
        <dbReference type="Proteomes" id="UP001152300"/>
    </source>
</evidence>
<evidence type="ECO:0000313" key="1">
    <source>
        <dbReference type="EMBL" id="KAJ8070657.1"/>
    </source>
</evidence>
<dbReference type="Proteomes" id="UP001152300">
    <property type="component" value="Unassembled WGS sequence"/>
</dbReference>
<name>A0A9X0AXD0_9HELO</name>
<gene>
    <name evidence="1" type="ORF">OCU04_001028</name>
</gene>
<keyword evidence="2" id="KW-1185">Reference proteome</keyword>
<dbReference type="OrthoDB" id="5422613at2759"/>
<reference evidence="1" key="1">
    <citation type="submission" date="2022-11" db="EMBL/GenBank/DDBJ databases">
        <title>Genome Resource of Sclerotinia nivalis Strain SnTB1, a Plant Pathogen Isolated from American Ginseng.</title>
        <authorList>
            <person name="Fan S."/>
        </authorList>
    </citation>
    <scope>NUCLEOTIDE SEQUENCE</scope>
    <source>
        <strain evidence="1">SnTB1</strain>
    </source>
</reference>
<comment type="caution">
    <text evidence="1">The sequence shown here is derived from an EMBL/GenBank/DDBJ whole genome shotgun (WGS) entry which is preliminary data.</text>
</comment>
<organism evidence="1 2">
    <name type="scientific">Sclerotinia nivalis</name>
    <dbReference type="NCBI Taxonomy" id="352851"/>
    <lineage>
        <taxon>Eukaryota</taxon>
        <taxon>Fungi</taxon>
        <taxon>Dikarya</taxon>
        <taxon>Ascomycota</taxon>
        <taxon>Pezizomycotina</taxon>
        <taxon>Leotiomycetes</taxon>
        <taxon>Helotiales</taxon>
        <taxon>Sclerotiniaceae</taxon>
        <taxon>Sclerotinia</taxon>
    </lineage>
</organism>
<accession>A0A9X0AXD0</accession>
<protein>
    <submittedName>
        <fullName evidence="1">Uncharacterized protein</fullName>
    </submittedName>
</protein>
<dbReference type="EMBL" id="JAPEIS010000001">
    <property type="protein sequence ID" value="KAJ8070657.1"/>
    <property type="molecule type" value="Genomic_DNA"/>
</dbReference>
<dbReference type="PANTHER" id="PTHR38167">
    <property type="entry name" value="C2H2-TYPE DOMAIN-CONTAINING PROTEIN"/>
    <property type="match status" value="1"/>
</dbReference>
<dbReference type="PANTHER" id="PTHR38167:SF1">
    <property type="entry name" value="C2H2-TYPE DOMAIN-CONTAINING PROTEIN"/>
    <property type="match status" value="1"/>
</dbReference>
<sequence>MFTRENCELEFDIEDNKDYCDYHPGEKEDRPDHDWEFYGDPNVLQHDPEYFHLFQWTCCEGEGDAEGCKTTRHKVMKEVTKSKRSRYGKFGGLL</sequence>
<proteinExistence type="predicted"/>
<dbReference type="AlphaFoldDB" id="A0A9X0AXD0"/>